<dbReference type="AlphaFoldDB" id="A0A067C357"/>
<sequence>MTKQDAKATSSDDDATFGDVEHQLPAAASAIDELVAVAAPEPADQTAIVAHVHEVQHAVGISVNAADDLEAKVPRVNVVRPHVLNLPEVILQHILTIIACRLANGPSTIDVLRRLDATKVTSPSVGGGREQYADAFGEVLAGFSALERLTLAEAFPSNFGAGTCHHLVAFHGLVHDETGMQQFAQWLGTARALKRLCLLNSLCVPLDALGSILPQPMQRGLEYCEFSAHTASPAIAELLANALMYRRRHARRLAIHLQTLALKVLLSALATCRNVTLHVMWEANDIAAANALVVLHRLRVVRKYDSGGGMFASPV</sequence>
<dbReference type="VEuPathDB" id="FungiDB:SPRG_09704"/>
<accession>A0A067C357</accession>
<evidence type="ECO:0008006" key="3">
    <source>
        <dbReference type="Google" id="ProtNLM"/>
    </source>
</evidence>
<dbReference type="OrthoDB" id="10645680at2759"/>
<gene>
    <name evidence="1" type="ORF">SPRG_09704</name>
</gene>
<dbReference type="KEGG" id="spar:SPRG_09704"/>
<dbReference type="GeneID" id="24131856"/>
<dbReference type="EMBL" id="KK583236">
    <property type="protein sequence ID" value="KDO24973.1"/>
    <property type="molecule type" value="Genomic_DNA"/>
</dbReference>
<reference evidence="1 2" key="1">
    <citation type="journal article" date="2013" name="PLoS Genet.">
        <title>Distinctive expansion of potential virulence genes in the genome of the oomycete fish pathogen Saprolegnia parasitica.</title>
        <authorList>
            <person name="Jiang R.H."/>
            <person name="de Bruijn I."/>
            <person name="Haas B.J."/>
            <person name="Belmonte R."/>
            <person name="Lobach L."/>
            <person name="Christie J."/>
            <person name="van den Ackerveken G."/>
            <person name="Bottin A."/>
            <person name="Bulone V."/>
            <person name="Diaz-Moreno S.M."/>
            <person name="Dumas B."/>
            <person name="Fan L."/>
            <person name="Gaulin E."/>
            <person name="Govers F."/>
            <person name="Grenville-Briggs L.J."/>
            <person name="Horner N.R."/>
            <person name="Levin J.Z."/>
            <person name="Mammella M."/>
            <person name="Meijer H.J."/>
            <person name="Morris P."/>
            <person name="Nusbaum C."/>
            <person name="Oome S."/>
            <person name="Phillips A.J."/>
            <person name="van Rooyen D."/>
            <person name="Rzeszutek E."/>
            <person name="Saraiva M."/>
            <person name="Secombes C.J."/>
            <person name="Seidl M.F."/>
            <person name="Snel B."/>
            <person name="Stassen J.H."/>
            <person name="Sykes S."/>
            <person name="Tripathy S."/>
            <person name="van den Berg H."/>
            <person name="Vega-Arreguin J.C."/>
            <person name="Wawra S."/>
            <person name="Young S.K."/>
            <person name="Zeng Q."/>
            <person name="Dieguez-Uribeondo J."/>
            <person name="Russ C."/>
            <person name="Tyler B.M."/>
            <person name="van West P."/>
        </authorList>
    </citation>
    <scope>NUCLEOTIDE SEQUENCE [LARGE SCALE GENOMIC DNA]</scope>
    <source>
        <strain evidence="1 2">CBS 223.65</strain>
    </source>
</reference>
<organism evidence="1 2">
    <name type="scientific">Saprolegnia parasitica (strain CBS 223.65)</name>
    <dbReference type="NCBI Taxonomy" id="695850"/>
    <lineage>
        <taxon>Eukaryota</taxon>
        <taxon>Sar</taxon>
        <taxon>Stramenopiles</taxon>
        <taxon>Oomycota</taxon>
        <taxon>Saprolegniomycetes</taxon>
        <taxon>Saprolegniales</taxon>
        <taxon>Saprolegniaceae</taxon>
        <taxon>Saprolegnia</taxon>
    </lineage>
</organism>
<evidence type="ECO:0000313" key="2">
    <source>
        <dbReference type="Proteomes" id="UP000030745"/>
    </source>
</evidence>
<proteinExistence type="predicted"/>
<dbReference type="RefSeq" id="XP_012204244.1">
    <property type="nucleotide sequence ID" value="XM_012348854.1"/>
</dbReference>
<dbReference type="Proteomes" id="UP000030745">
    <property type="component" value="Unassembled WGS sequence"/>
</dbReference>
<protein>
    <recommendedName>
        <fullName evidence="3">F-box domain-containing protein</fullName>
    </recommendedName>
</protein>
<keyword evidence="2" id="KW-1185">Reference proteome</keyword>
<evidence type="ECO:0000313" key="1">
    <source>
        <dbReference type="EMBL" id="KDO24973.1"/>
    </source>
</evidence>
<name>A0A067C357_SAPPC</name>